<gene>
    <name evidence="2" type="ORF">ACFPIJ_25250</name>
</gene>
<dbReference type="PANTHER" id="PTHR42912">
    <property type="entry name" value="METHYLTRANSFERASE"/>
    <property type="match status" value="1"/>
</dbReference>
<dbReference type="InterPro" id="IPR041698">
    <property type="entry name" value="Methyltransf_25"/>
</dbReference>
<dbReference type="RefSeq" id="WP_380117841.1">
    <property type="nucleotide sequence ID" value="NZ_JBHSIU010000030.1"/>
</dbReference>
<dbReference type="Proteomes" id="UP001595912">
    <property type="component" value="Unassembled WGS sequence"/>
</dbReference>
<dbReference type="SUPFAM" id="SSF53335">
    <property type="entry name" value="S-adenosyl-L-methionine-dependent methyltransferases"/>
    <property type="match status" value="1"/>
</dbReference>
<feature type="domain" description="Methyltransferase" evidence="1">
    <location>
        <begin position="71"/>
        <end position="165"/>
    </location>
</feature>
<accession>A0ABV9W0G3</accession>
<dbReference type="CDD" id="cd02440">
    <property type="entry name" value="AdoMet_MTases"/>
    <property type="match status" value="1"/>
</dbReference>
<dbReference type="Pfam" id="PF13649">
    <property type="entry name" value="Methyltransf_25"/>
    <property type="match status" value="1"/>
</dbReference>
<keyword evidence="3" id="KW-1185">Reference proteome</keyword>
<protein>
    <submittedName>
        <fullName evidence="2">Class I SAM-dependent methyltransferase</fullName>
        <ecNumber evidence="2">2.1.1.-</ecNumber>
    </submittedName>
</protein>
<dbReference type="PANTHER" id="PTHR42912:SF93">
    <property type="entry name" value="N6-ADENOSINE-METHYLTRANSFERASE TMT1A"/>
    <property type="match status" value="1"/>
</dbReference>
<evidence type="ECO:0000313" key="3">
    <source>
        <dbReference type="Proteomes" id="UP001595912"/>
    </source>
</evidence>
<evidence type="ECO:0000259" key="1">
    <source>
        <dbReference type="Pfam" id="PF13649"/>
    </source>
</evidence>
<dbReference type="EC" id="2.1.1.-" evidence="2"/>
<dbReference type="InterPro" id="IPR029063">
    <property type="entry name" value="SAM-dependent_MTases_sf"/>
</dbReference>
<dbReference type="GO" id="GO:0032259">
    <property type="term" value="P:methylation"/>
    <property type="evidence" value="ECO:0007669"/>
    <property type="project" value="UniProtKB-KW"/>
</dbReference>
<dbReference type="GO" id="GO:0008168">
    <property type="term" value="F:methyltransferase activity"/>
    <property type="evidence" value="ECO:0007669"/>
    <property type="project" value="UniProtKB-KW"/>
</dbReference>
<dbReference type="EMBL" id="JBHSIU010000030">
    <property type="protein sequence ID" value="MFC5001133.1"/>
    <property type="molecule type" value="Genomic_DNA"/>
</dbReference>
<organism evidence="2 3">
    <name type="scientific">Dactylosporangium cerinum</name>
    <dbReference type="NCBI Taxonomy" id="1434730"/>
    <lineage>
        <taxon>Bacteria</taxon>
        <taxon>Bacillati</taxon>
        <taxon>Actinomycetota</taxon>
        <taxon>Actinomycetes</taxon>
        <taxon>Micromonosporales</taxon>
        <taxon>Micromonosporaceae</taxon>
        <taxon>Dactylosporangium</taxon>
    </lineage>
</organism>
<proteinExistence type="predicted"/>
<reference evidence="3" key="1">
    <citation type="journal article" date="2019" name="Int. J. Syst. Evol. Microbiol.">
        <title>The Global Catalogue of Microorganisms (GCM) 10K type strain sequencing project: providing services to taxonomists for standard genome sequencing and annotation.</title>
        <authorList>
            <consortium name="The Broad Institute Genomics Platform"/>
            <consortium name="The Broad Institute Genome Sequencing Center for Infectious Disease"/>
            <person name="Wu L."/>
            <person name="Ma J."/>
        </authorList>
    </citation>
    <scope>NUCLEOTIDE SEQUENCE [LARGE SCALE GENOMIC DNA]</scope>
    <source>
        <strain evidence="3">CGMCC 4.7152</strain>
    </source>
</reference>
<keyword evidence="2" id="KW-0808">Transferase</keyword>
<dbReference type="Gene3D" id="3.40.50.150">
    <property type="entry name" value="Vaccinia Virus protein VP39"/>
    <property type="match status" value="1"/>
</dbReference>
<sequence length="259" mass="27811">MTTQKPAASALPGADYFDQWYADIADSTSRDALVARVLGLPAHLRSTSLLTWQGIAEMTERLRVPHGGLLLDIACGRGGYGIEIAHRTGARLIGVDFSATALRQAGAAAAERLPAGRAEFRVGTLLETGLAGGTADALMCVDALQFAAPPLAGLHEFRRVLRPGGRLAVTCWEAVEPGDPLVPPRINAVHLLRDLTAAGFADVEVQERPDWRQAERTLWETVVGQPDPDAAMRSLQEEGRRALETFGLLRRMFATATAP</sequence>
<dbReference type="InterPro" id="IPR050508">
    <property type="entry name" value="Methyltransf_Superfamily"/>
</dbReference>
<name>A0ABV9W0G3_9ACTN</name>
<evidence type="ECO:0000313" key="2">
    <source>
        <dbReference type="EMBL" id="MFC5001133.1"/>
    </source>
</evidence>
<keyword evidence="2" id="KW-0489">Methyltransferase</keyword>
<comment type="caution">
    <text evidence="2">The sequence shown here is derived from an EMBL/GenBank/DDBJ whole genome shotgun (WGS) entry which is preliminary data.</text>
</comment>